<dbReference type="OMA" id="MLYNTEY"/>
<dbReference type="VEuPathDB" id="MicrosporidiaDB:THOM_1701"/>
<dbReference type="HOGENOM" id="CLU_1797906_0_0_1"/>
<dbReference type="EMBL" id="JH993968">
    <property type="protein sequence ID" value="ELQ75358.1"/>
    <property type="molecule type" value="Genomic_DNA"/>
</dbReference>
<keyword evidence="2" id="KW-1185">Reference proteome</keyword>
<accession>L7JV49</accession>
<dbReference type="AlphaFoldDB" id="L7JV49"/>
<protein>
    <submittedName>
        <fullName evidence="1">Uncharacterized protein</fullName>
    </submittedName>
</protein>
<organism evidence="1 2">
    <name type="scientific">Trachipleistophora hominis</name>
    <name type="common">Microsporidian parasite</name>
    <dbReference type="NCBI Taxonomy" id="72359"/>
    <lineage>
        <taxon>Eukaryota</taxon>
        <taxon>Fungi</taxon>
        <taxon>Fungi incertae sedis</taxon>
        <taxon>Microsporidia</taxon>
        <taxon>Pleistophoridae</taxon>
        <taxon>Trachipleistophora</taxon>
    </lineage>
</organism>
<dbReference type="Proteomes" id="UP000011185">
    <property type="component" value="Unassembled WGS sequence"/>
</dbReference>
<proteinExistence type="predicted"/>
<gene>
    <name evidence="1" type="ORF">THOM_1701</name>
</gene>
<evidence type="ECO:0000313" key="2">
    <source>
        <dbReference type="Proteomes" id="UP000011185"/>
    </source>
</evidence>
<name>L7JV49_TRAHO</name>
<dbReference type="InParanoid" id="L7JV49"/>
<reference evidence="1 2" key="1">
    <citation type="journal article" date="2012" name="PLoS Pathog.">
        <title>The genome of the obligate intracellular parasite Trachipleistophora hominis: new insights into microsporidian genome dynamics and reductive evolution.</title>
        <authorList>
            <person name="Heinz E."/>
            <person name="Williams T.A."/>
            <person name="Nakjang S."/>
            <person name="Noel C.J."/>
            <person name="Swan D.C."/>
            <person name="Goldberg A.V."/>
            <person name="Harris S.R."/>
            <person name="Weinmaier T."/>
            <person name="Markert S."/>
            <person name="Becher D."/>
            <person name="Bernhardt J."/>
            <person name="Dagan T."/>
            <person name="Hacker C."/>
            <person name="Lucocq J.M."/>
            <person name="Schweder T."/>
            <person name="Rattei T."/>
            <person name="Hall N."/>
            <person name="Hirt R.P."/>
            <person name="Embley T.M."/>
        </authorList>
    </citation>
    <scope>NUCLEOTIDE SEQUENCE [LARGE SCALE GENOMIC DNA]</scope>
</reference>
<dbReference type="OrthoDB" id="10344839at2759"/>
<evidence type="ECO:0000313" key="1">
    <source>
        <dbReference type="EMBL" id="ELQ75358.1"/>
    </source>
</evidence>
<sequence length="145" mass="17030">MREQDEEKNLQKALIDIAEDTNSTCESADEYMLYNTEYDDELASVNKVKVKEVLEKLKENDGEVYEINLSKNTILGDIVSYWNSKKKSRDKMEKRGMNKKILEEKNCQVRVEVRNKVKICNNGSNKRVKAKDKEYFKTNFCGNWD</sequence>